<reference evidence="4 5" key="1">
    <citation type="submission" date="2018-03" db="EMBL/GenBank/DDBJ databases">
        <title>Whole genome sequencing of Histamine producing bacteria.</title>
        <authorList>
            <person name="Butler K."/>
        </authorList>
    </citation>
    <scope>NUCLEOTIDE SEQUENCE [LARGE SCALE GENOMIC DNA]</scope>
    <source>
        <strain evidence="4 5">DSM 19138</strain>
    </source>
</reference>
<evidence type="ECO:0000313" key="5">
    <source>
        <dbReference type="Proteomes" id="UP000241346"/>
    </source>
</evidence>
<dbReference type="SMART" id="SM00829">
    <property type="entry name" value="PKS_ER"/>
    <property type="match status" value="1"/>
</dbReference>
<gene>
    <name evidence="4" type="ORF">C9J01_14410</name>
</gene>
<accession>A0A2T3NDU0</accession>
<dbReference type="Pfam" id="PF08240">
    <property type="entry name" value="ADH_N"/>
    <property type="match status" value="1"/>
</dbReference>
<dbReference type="EMBL" id="PYMB01000005">
    <property type="protein sequence ID" value="PSW12360.1"/>
    <property type="molecule type" value="Genomic_DNA"/>
</dbReference>
<dbReference type="InterPro" id="IPR020843">
    <property type="entry name" value="ER"/>
</dbReference>
<name>A0A2T3NDU0_9GAMM</name>
<proteinExistence type="predicted"/>
<dbReference type="GO" id="GO:0070402">
    <property type="term" value="F:NADPH binding"/>
    <property type="evidence" value="ECO:0007669"/>
    <property type="project" value="TreeGrafter"/>
</dbReference>
<comment type="caution">
    <text evidence="4">The sequence shown here is derived from an EMBL/GenBank/DDBJ whole genome shotgun (WGS) entry which is preliminary data.</text>
</comment>
<dbReference type="PANTHER" id="PTHR48106">
    <property type="entry name" value="QUINONE OXIDOREDUCTASE PIG3-RELATED"/>
    <property type="match status" value="1"/>
</dbReference>
<dbReference type="Gene3D" id="3.40.50.720">
    <property type="entry name" value="NAD(P)-binding Rossmann-like Domain"/>
    <property type="match status" value="1"/>
</dbReference>
<evidence type="ECO:0000256" key="1">
    <source>
        <dbReference type="ARBA" id="ARBA00022857"/>
    </source>
</evidence>
<protein>
    <submittedName>
        <fullName evidence="4">Dehydrogenase</fullName>
    </submittedName>
</protein>
<dbReference type="SUPFAM" id="SSF50129">
    <property type="entry name" value="GroES-like"/>
    <property type="match status" value="1"/>
</dbReference>
<dbReference type="Gene3D" id="3.90.180.10">
    <property type="entry name" value="Medium-chain alcohol dehydrogenases, catalytic domain"/>
    <property type="match status" value="1"/>
</dbReference>
<sequence length="326" mass="34899">MKALTYHADDDQFVMAELPQPEATGFDVVVKVFAAGLNPVDSKIHLWQSAAPGMNDNWVPGLDVSGEIVAVGEEVTQWQVGDKVLYHGDMFRPHGAFAEYAVQDCRTLVAHPEVSAEVAAASPCAGWTAYRALVDKLHAKDHDAILILGGAGGVGGFAIQLAKSMGIGTIITTASQAKHNYVHSLGATHIIDYRSQDIIEQVMAITEGIGVPIALDCVGGDNDIIAASCLGYEGEMVELVSTVRPDAYPDAFMKGLSFHQLSLGSGHRNGEKAQRDLVRAGEAFSTLLEEGEVLVPQLKVITLDQVGDELKAIREQRTLGKVVVRM</sequence>
<evidence type="ECO:0000313" key="4">
    <source>
        <dbReference type="EMBL" id="PSW12360.1"/>
    </source>
</evidence>
<dbReference type="Pfam" id="PF00107">
    <property type="entry name" value="ADH_zinc_N"/>
    <property type="match status" value="1"/>
</dbReference>
<keyword evidence="2" id="KW-0560">Oxidoreductase</keyword>
<feature type="domain" description="Enoyl reductase (ER)" evidence="3">
    <location>
        <begin position="8"/>
        <end position="324"/>
    </location>
</feature>
<dbReference type="GO" id="GO:0016651">
    <property type="term" value="F:oxidoreductase activity, acting on NAD(P)H"/>
    <property type="evidence" value="ECO:0007669"/>
    <property type="project" value="TreeGrafter"/>
</dbReference>
<dbReference type="InterPro" id="IPR036291">
    <property type="entry name" value="NAD(P)-bd_dom_sf"/>
</dbReference>
<dbReference type="RefSeq" id="WP_107298850.1">
    <property type="nucleotide sequence ID" value="NZ_PYMB01000005.1"/>
</dbReference>
<keyword evidence="1" id="KW-0521">NADP</keyword>
<dbReference type="Proteomes" id="UP000241346">
    <property type="component" value="Unassembled WGS sequence"/>
</dbReference>
<dbReference type="AlphaFoldDB" id="A0A2T3NDU0"/>
<dbReference type="InterPro" id="IPR013154">
    <property type="entry name" value="ADH-like_N"/>
</dbReference>
<evidence type="ECO:0000259" key="3">
    <source>
        <dbReference type="SMART" id="SM00829"/>
    </source>
</evidence>
<dbReference type="InterPro" id="IPR011032">
    <property type="entry name" value="GroES-like_sf"/>
</dbReference>
<dbReference type="SUPFAM" id="SSF51735">
    <property type="entry name" value="NAD(P)-binding Rossmann-fold domains"/>
    <property type="match status" value="1"/>
</dbReference>
<dbReference type="InterPro" id="IPR013149">
    <property type="entry name" value="ADH-like_C"/>
</dbReference>
<dbReference type="OrthoDB" id="9771084at2"/>
<evidence type="ECO:0000256" key="2">
    <source>
        <dbReference type="ARBA" id="ARBA00023002"/>
    </source>
</evidence>
<organism evidence="4 5">
    <name type="scientific">Photobacterium rosenbergii</name>
    <dbReference type="NCBI Taxonomy" id="294936"/>
    <lineage>
        <taxon>Bacteria</taxon>
        <taxon>Pseudomonadati</taxon>
        <taxon>Pseudomonadota</taxon>
        <taxon>Gammaproteobacteria</taxon>
        <taxon>Vibrionales</taxon>
        <taxon>Vibrionaceae</taxon>
        <taxon>Photobacterium</taxon>
    </lineage>
</organism>